<gene>
    <name evidence="1" type="ORF">AVM11_12805</name>
</gene>
<sequence length="67" mass="7806">MIAVFDTLAQEMLCVSDYVQRRFWRLTVPNARFDFDKKVTRRFAATGPVAERLAPVLPSRLLLPVRR</sequence>
<dbReference type="Proteomes" id="UP000078460">
    <property type="component" value="Unassembled WGS sequence"/>
</dbReference>
<dbReference type="STRING" id="621456.BJP26_10900"/>
<organism evidence="1 2">
    <name type="scientific">Sphingomonas melonis TY</name>
    <dbReference type="NCBI Taxonomy" id="621456"/>
    <lineage>
        <taxon>Bacteria</taxon>
        <taxon>Pseudomonadati</taxon>
        <taxon>Pseudomonadota</taxon>
        <taxon>Alphaproteobacteria</taxon>
        <taxon>Sphingomonadales</taxon>
        <taxon>Sphingomonadaceae</taxon>
        <taxon>Sphingomonas</taxon>
    </lineage>
</organism>
<reference evidence="1" key="1">
    <citation type="submission" date="2016-03" db="EMBL/GenBank/DDBJ databases">
        <title>Sphingomonas melonis TY, whole genome shotgun sequencing.</title>
        <authorList>
            <person name="Wang H."/>
            <person name="Zhu P."/>
        </authorList>
    </citation>
    <scope>NUCLEOTIDE SEQUENCE [LARGE SCALE GENOMIC DNA]</scope>
    <source>
        <strain evidence="1">TY</strain>
    </source>
</reference>
<proteinExistence type="predicted"/>
<dbReference type="EMBL" id="LQCK02000002">
    <property type="protein sequence ID" value="KZB96573.1"/>
    <property type="molecule type" value="Genomic_DNA"/>
</dbReference>
<dbReference type="AlphaFoldDB" id="A0A175Y7A4"/>
<dbReference type="KEGG" id="smy:BJP26_10900"/>
<name>A0A175Y7A4_9SPHN</name>
<evidence type="ECO:0000313" key="2">
    <source>
        <dbReference type="Proteomes" id="UP000078460"/>
    </source>
</evidence>
<protein>
    <submittedName>
        <fullName evidence="1">Uncharacterized protein</fullName>
    </submittedName>
</protein>
<keyword evidence="2" id="KW-1185">Reference proteome</keyword>
<evidence type="ECO:0000313" key="1">
    <source>
        <dbReference type="EMBL" id="KZB96573.1"/>
    </source>
</evidence>
<comment type="caution">
    <text evidence="1">The sequence shown here is derived from an EMBL/GenBank/DDBJ whole genome shotgun (WGS) entry which is preliminary data.</text>
</comment>
<accession>A0A175Y7A4</accession>